<dbReference type="AlphaFoldDB" id="A0A2A6E0F0"/>
<evidence type="ECO:0000313" key="6">
    <source>
        <dbReference type="EMBL" id="PDO10296.1"/>
    </source>
</evidence>
<evidence type="ECO:0000256" key="4">
    <source>
        <dbReference type="ARBA" id="ARBA00023136"/>
    </source>
</evidence>
<sequence length="182" mass="19891">MLMTWWRNDYRAAIVAALLRIYLGWLWLEAGWHKIAGSEPFDATGFIKRAIDNPVTDRATGEIIYPTYTAFLKHIALPNVDLINILVPYGEVLVGIGLIVGGLTTAAAFFGLLMNFMFLFAGTVSTNPWFVLIGALVLVAGANAGRYGLDRYLRKLYAKWRAGAGRPGGVANGDGVRERTVG</sequence>
<reference evidence="6 7" key="1">
    <citation type="submission" date="2016-12" db="EMBL/GenBank/DDBJ databases">
        <title>Candidatus Reconcilibacillus cellulovorans genome.</title>
        <authorList>
            <person name="Kolinko S."/>
            <person name="Wu Y.-W."/>
            <person name="Tachea F."/>
            <person name="Denzel E."/>
            <person name="Hiras J."/>
            <person name="Baecker N."/>
            <person name="Chan L.J."/>
            <person name="Eichorst S.A."/>
            <person name="Frey D."/>
            <person name="Adams P.D."/>
            <person name="Pray T."/>
            <person name="Tanjore D."/>
            <person name="Petzold C.J."/>
            <person name="Gladden J.M."/>
            <person name="Simmons B.A."/>
            <person name="Singer S.W."/>
        </authorList>
    </citation>
    <scope>NUCLEOTIDE SEQUENCE [LARGE SCALE GENOMIC DNA]</scope>
    <source>
        <strain evidence="6">JTherm</strain>
    </source>
</reference>
<name>A0A2A6E0F0_9BACL</name>
<keyword evidence="2 5" id="KW-0812">Transmembrane</keyword>
<comment type="caution">
    <text evidence="6">The sequence shown here is derived from an EMBL/GenBank/DDBJ whole genome shotgun (WGS) entry which is preliminary data.</text>
</comment>
<dbReference type="GO" id="GO:0016020">
    <property type="term" value="C:membrane"/>
    <property type="evidence" value="ECO:0007669"/>
    <property type="project" value="UniProtKB-SubCell"/>
</dbReference>
<dbReference type="PANTHER" id="PTHR39157:SF1">
    <property type="entry name" value="DOXX FAMILY PROTEIN"/>
    <property type="match status" value="1"/>
</dbReference>
<dbReference type="Proteomes" id="UP000243688">
    <property type="component" value="Unassembled WGS sequence"/>
</dbReference>
<evidence type="ECO:0000256" key="3">
    <source>
        <dbReference type="ARBA" id="ARBA00022989"/>
    </source>
</evidence>
<dbReference type="EMBL" id="MOXJ01000016">
    <property type="protein sequence ID" value="PDO10296.1"/>
    <property type="molecule type" value="Genomic_DNA"/>
</dbReference>
<gene>
    <name evidence="6" type="ORF">BLM47_08055</name>
</gene>
<feature type="transmembrane region" description="Helical" evidence="5">
    <location>
        <begin position="92"/>
        <end position="117"/>
    </location>
</feature>
<evidence type="ECO:0000256" key="2">
    <source>
        <dbReference type="ARBA" id="ARBA00022692"/>
    </source>
</evidence>
<dbReference type="PANTHER" id="PTHR39157">
    <property type="entry name" value="INTEGRAL MEMBRANE PROTEIN-RELATED"/>
    <property type="match status" value="1"/>
</dbReference>
<proteinExistence type="predicted"/>
<evidence type="ECO:0000256" key="1">
    <source>
        <dbReference type="ARBA" id="ARBA00004141"/>
    </source>
</evidence>
<keyword evidence="4 5" id="KW-0472">Membrane</keyword>
<keyword evidence="3 5" id="KW-1133">Transmembrane helix</keyword>
<dbReference type="Pfam" id="PF07681">
    <property type="entry name" value="DoxX"/>
    <property type="match status" value="1"/>
</dbReference>
<organism evidence="6 7">
    <name type="scientific">Candidatus Reconcilbacillus cellulovorans</name>
    <dbReference type="NCBI Taxonomy" id="1906605"/>
    <lineage>
        <taxon>Bacteria</taxon>
        <taxon>Bacillati</taxon>
        <taxon>Bacillota</taxon>
        <taxon>Bacilli</taxon>
        <taxon>Bacillales</taxon>
        <taxon>Paenibacillaceae</taxon>
        <taxon>Candidatus Reconcilbacillus</taxon>
    </lineage>
</organism>
<comment type="subcellular location">
    <subcellularLocation>
        <location evidence="1">Membrane</location>
        <topology evidence="1">Multi-pass membrane protein</topology>
    </subcellularLocation>
</comment>
<dbReference type="InterPro" id="IPR032808">
    <property type="entry name" value="DoxX"/>
</dbReference>
<protein>
    <submittedName>
        <fullName evidence="6">Crp/Fnr family transcriptional regulator</fullName>
    </submittedName>
</protein>
<accession>A0A2A6E0F0</accession>
<feature type="transmembrane region" description="Helical" evidence="5">
    <location>
        <begin position="129"/>
        <end position="149"/>
    </location>
</feature>
<evidence type="ECO:0000313" key="7">
    <source>
        <dbReference type="Proteomes" id="UP000243688"/>
    </source>
</evidence>
<evidence type="ECO:0000256" key="5">
    <source>
        <dbReference type="SAM" id="Phobius"/>
    </source>
</evidence>